<keyword evidence="4" id="KW-1015">Disulfide bond</keyword>
<dbReference type="EMBL" id="PCXE01000017">
    <property type="protein sequence ID" value="PIR26606.1"/>
    <property type="molecule type" value="Genomic_DNA"/>
</dbReference>
<keyword evidence="6" id="KW-1133">Transmembrane helix</keyword>
<dbReference type="GO" id="GO:0016491">
    <property type="term" value="F:oxidoreductase activity"/>
    <property type="evidence" value="ECO:0007669"/>
    <property type="project" value="UniProtKB-KW"/>
</dbReference>
<dbReference type="PANTHER" id="PTHR13887:SF14">
    <property type="entry name" value="DISULFIDE BOND FORMATION PROTEIN D"/>
    <property type="match status" value="1"/>
</dbReference>
<proteinExistence type="inferred from homology"/>
<evidence type="ECO:0000259" key="7">
    <source>
        <dbReference type="Pfam" id="PF13462"/>
    </source>
</evidence>
<keyword evidence="3" id="KW-0560">Oxidoreductase</keyword>
<accession>A0A2H0PYI1</accession>
<feature type="domain" description="Thioredoxin-like fold" evidence="7">
    <location>
        <begin position="52"/>
        <end position="218"/>
    </location>
</feature>
<gene>
    <name evidence="8" type="ORF">COV41_01080</name>
</gene>
<evidence type="ECO:0000256" key="5">
    <source>
        <dbReference type="ARBA" id="ARBA00023284"/>
    </source>
</evidence>
<keyword evidence="5" id="KW-0676">Redox-active center</keyword>
<dbReference type="Proteomes" id="UP000236846">
    <property type="component" value="Unassembled WGS sequence"/>
</dbReference>
<dbReference type="Pfam" id="PF13462">
    <property type="entry name" value="Thioredoxin_4"/>
    <property type="match status" value="1"/>
</dbReference>
<feature type="transmembrane region" description="Helical" evidence="6">
    <location>
        <begin position="14"/>
        <end position="35"/>
    </location>
</feature>
<keyword evidence="6" id="KW-0472">Membrane</keyword>
<comment type="caution">
    <text evidence="8">The sequence shown here is derived from an EMBL/GenBank/DDBJ whole genome shotgun (WGS) entry which is preliminary data.</text>
</comment>
<organism evidence="8 9">
    <name type="scientific">Candidatus Brennerbacteria bacterium CG11_big_fil_rev_8_21_14_0_20_43_10</name>
    <dbReference type="NCBI Taxonomy" id="1974523"/>
    <lineage>
        <taxon>Bacteria</taxon>
        <taxon>Candidatus Brenneribacteriota</taxon>
    </lineage>
</organism>
<protein>
    <recommendedName>
        <fullName evidence="7">Thioredoxin-like fold domain-containing protein</fullName>
    </recommendedName>
</protein>
<dbReference type="SUPFAM" id="SSF52833">
    <property type="entry name" value="Thioredoxin-like"/>
    <property type="match status" value="1"/>
</dbReference>
<evidence type="ECO:0000256" key="1">
    <source>
        <dbReference type="ARBA" id="ARBA00005791"/>
    </source>
</evidence>
<evidence type="ECO:0000313" key="9">
    <source>
        <dbReference type="Proteomes" id="UP000236846"/>
    </source>
</evidence>
<dbReference type="AlphaFoldDB" id="A0A2H0PYI1"/>
<name>A0A2H0PYI1_9BACT</name>
<keyword evidence="6" id="KW-0812">Transmembrane</keyword>
<evidence type="ECO:0000256" key="2">
    <source>
        <dbReference type="ARBA" id="ARBA00022729"/>
    </source>
</evidence>
<dbReference type="Gene3D" id="3.40.30.10">
    <property type="entry name" value="Glutaredoxin"/>
    <property type="match status" value="1"/>
</dbReference>
<dbReference type="InterPro" id="IPR036249">
    <property type="entry name" value="Thioredoxin-like_sf"/>
</dbReference>
<keyword evidence="2" id="KW-0732">Signal</keyword>
<evidence type="ECO:0000256" key="3">
    <source>
        <dbReference type="ARBA" id="ARBA00023002"/>
    </source>
</evidence>
<comment type="similarity">
    <text evidence="1">Belongs to the thioredoxin family. DsbA subfamily.</text>
</comment>
<evidence type="ECO:0000313" key="8">
    <source>
        <dbReference type="EMBL" id="PIR26606.1"/>
    </source>
</evidence>
<evidence type="ECO:0000256" key="4">
    <source>
        <dbReference type="ARBA" id="ARBA00023157"/>
    </source>
</evidence>
<dbReference type="InterPro" id="IPR012336">
    <property type="entry name" value="Thioredoxin-like_fold"/>
</dbReference>
<evidence type="ECO:0000256" key="6">
    <source>
        <dbReference type="SAM" id="Phobius"/>
    </source>
</evidence>
<dbReference type="PANTHER" id="PTHR13887">
    <property type="entry name" value="GLUTATHIONE S-TRANSFERASE KAPPA"/>
    <property type="match status" value="1"/>
</dbReference>
<sequence>MKHMHMQKNLMKKIALWGGGILAIGAIFGFLWWSYTQSNPESENITPISQSDWIRGNQNAPVRIIVYSDFQCPACKYYASFMDRIVSDEGTNVALVYRNFPLYQNHPYTLAASFAAEAAGKQGKFWDMHAMLFTKQDEWLQSKNIDEAQGFFKSYAKTLKLDVNQFSQDMASRDIMDKVFAQYQMGIHDHVQWTPTIFINSTRIQNPQSYDAFKALVDQALHAR</sequence>
<reference evidence="8 9" key="1">
    <citation type="submission" date="2017-09" db="EMBL/GenBank/DDBJ databases">
        <title>Depth-based differentiation of microbial function through sediment-hosted aquifers and enrichment of novel symbionts in the deep terrestrial subsurface.</title>
        <authorList>
            <person name="Probst A.J."/>
            <person name="Ladd B."/>
            <person name="Jarett J.K."/>
            <person name="Geller-Mcgrath D.E."/>
            <person name="Sieber C.M."/>
            <person name="Emerson J.B."/>
            <person name="Anantharaman K."/>
            <person name="Thomas B.C."/>
            <person name="Malmstrom R."/>
            <person name="Stieglmeier M."/>
            <person name="Klingl A."/>
            <person name="Woyke T."/>
            <person name="Ryan C.M."/>
            <person name="Banfield J.F."/>
        </authorList>
    </citation>
    <scope>NUCLEOTIDE SEQUENCE [LARGE SCALE GENOMIC DNA]</scope>
    <source>
        <strain evidence="8">CG11_big_fil_rev_8_21_14_0_20_43_10</strain>
    </source>
</reference>